<evidence type="ECO:0000313" key="1">
    <source>
        <dbReference type="EMBL" id="KAK3019950.1"/>
    </source>
</evidence>
<comment type="caution">
    <text evidence="1">The sequence shown here is derived from an EMBL/GenBank/DDBJ whole genome shotgun (WGS) entry which is preliminary data.</text>
</comment>
<name>A0AA89AY93_9ASTE</name>
<accession>A0AA89AY93</accession>
<reference evidence="1" key="1">
    <citation type="submission" date="2022-12" db="EMBL/GenBank/DDBJ databases">
        <title>Draft genome assemblies for two species of Escallonia (Escalloniales).</title>
        <authorList>
            <person name="Chanderbali A."/>
            <person name="Dervinis C."/>
            <person name="Anghel I."/>
            <person name="Soltis D."/>
            <person name="Soltis P."/>
            <person name="Zapata F."/>
        </authorList>
    </citation>
    <scope>NUCLEOTIDE SEQUENCE</scope>
    <source>
        <strain evidence="1">UCBG64.0493</strain>
        <tissue evidence="1">Leaf</tissue>
    </source>
</reference>
<sequence>MDVDFMMTDPFNPIDMTSFLRVRGNAYQVHQVMKRLITRDGVMNAVVRTLDAGYLMGRLVEVVQHIDVR</sequence>
<dbReference type="AlphaFoldDB" id="A0AA89AY93"/>
<dbReference type="EMBL" id="JAVXUP010000843">
    <property type="protein sequence ID" value="KAK3019950.1"/>
    <property type="molecule type" value="Genomic_DNA"/>
</dbReference>
<evidence type="ECO:0000313" key="2">
    <source>
        <dbReference type="Proteomes" id="UP001188597"/>
    </source>
</evidence>
<organism evidence="1 2">
    <name type="scientific">Escallonia herrerae</name>
    <dbReference type="NCBI Taxonomy" id="1293975"/>
    <lineage>
        <taxon>Eukaryota</taxon>
        <taxon>Viridiplantae</taxon>
        <taxon>Streptophyta</taxon>
        <taxon>Embryophyta</taxon>
        <taxon>Tracheophyta</taxon>
        <taxon>Spermatophyta</taxon>
        <taxon>Magnoliopsida</taxon>
        <taxon>eudicotyledons</taxon>
        <taxon>Gunneridae</taxon>
        <taxon>Pentapetalae</taxon>
        <taxon>asterids</taxon>
        <taxon>campanulids</taxon>
        <taxon>Escalloniales</taxon>
        <taxon>Escalloniaceae</taxon>
        <taxon>Escallonia</taxon>
    </lineage>
</organism>
<proteinExistence type="predicted"/>
<dbReference type="Proteomes" id="UP001188597">
    <property type="component" value="Unassembled WGS sequence"/>
</dbReference>
<dbReference type="SUPFAM" id="SSF64484">
    <property type="entry name" value="beta and beta-prime subunits of DNA dependent RNA-polymerase"/>
    <property type="match status" value="1"/>
</dbReference>
<keyword evidence="2" id="KW-1185">Reference proteome</keyword>
<gene>
    <name evidence="1" type="ORF">RJ639_002997</name>
</gene>
<protein>
    <submittedName>
        <fullName evidence="1">Uncharacterized protein</fullName>
    </submittedName>
</protein>